<dbReference type="GO" id="GO:0008097">
    <property type="term" value="F:5S rRNA binding"/>
    <property type="evidence" value="ECO:0007669"/>
    <property type="project" value="InterPro"/>
</dbReference>
<comment type="function">
    <text evidence="6">This is one of the proteins that bind and probably mediate the attachment of the 5S RNA into the large ribosomal subunit, where it forms part of the central protuberance.</text>
</comment>
<comment type="subunit">
    <text evidence="6">Part of the 50S ribosomal subunit. Contacts the 5S and 23S rRNAs.</text>
</comment>
<dbReference type="GO" id="GO:0022625">
    <property type="term" value="C:cytosolic large ribosomal subunit"/>
    <property type="evidence" value="ECO:0007669"/>
    <property type="project" value="TreeGrafter"/>
</dbReference>
<dbReference type="GO" id="GO:0000027">
    <property type="term" value="P:ribosomal large subunit assembly"/>
    <property type="evidence" value="ECO:0007669"/>
    <property type="project" value="TreeGrafter"/>
</dbReference>
<gene>
    <name evidence="6" type="primary">rpl18</name>
    <name evidence="7" type="ORF">ENO36_04435</name>
</gene>
<dbReference type="PANTHER" id="PTHR23410:SF12">
    <property type="entry name" value="LARGE RIBOSOMAL SUBUNIT PROTEIN UL18"/>
    <property type="match status" value="1"/>
</dbReference>
<dbReference type="InterPro" id="IPR057267">
    <property type="entry name" value="Rbsml_uL18_arch"/>
</dbReference>
<dbReference type="AlphaFoldDB" id="A0A7C2UJW5"/>
<protein>
    <recommendedName>
        <fullName evidence="6">Large ribosomal subunit protein uL18</fullName>
    </recommendedName>
</protein>
<keyword evidence="5 6" id="KW-0687">Ribonucleoprotein</keyword>
<evidence type="ECO:0000256" key="3">
    <source>
        <dbReference type="ARBA" id="ARBA00022884"/>
    </source>
</evidence>
<dbReference type="Gene3D" id="3.30.420.100">
    <property type="match status" value="1"/>
</dbReference>
<dbReference type="EMBL" id="DSFE01000094">
    <property type="protein sequence ID" value="HEU98082.1"/>
    <property type="molecule type" value="Genomic_DNA"/>
</dbReference>
<keyword evidence="2 6" id="KW-0699">rRNA-binding</keyword>
<dbReference type="HAMAP" id="MF_01337_A">
    <property type="entry name" value="Ribosomal_uL18_A"/>
    <property type="match status" value="1"/>
</dbReference>
<dbReference type="CDD" id="cd00432">
    <property type="entry name" value="Ribosomal_L18_L5e"/>
    <property type="match status" value="1"/>
</dbReference>
<evidence type="ECO:0000256" key="4">
    <source>
        <dbReference type="ARBA" id="ARBA00022980"/>
    </source>
</evidence>
<dbReference type="Proteomes" id="UP000885664">
    <property type="component" value="Unassembled WGS sequence"/>
</dbReference>
<keyword evidence="3 6" id="KW-0694">RNA-binding</keyword>
<comment type="similarity">
    <text evidence="1 6">Belongs to the universal ribosomal protein uL18 family.</text>
</comment>
<dbReference type="GO" id="GO:0003735">
    <property type="term" value="F:structural constituent of ribosome"/>
    <property type="evidence" value="ECO:0007669"/>
    <property type="project" value="InterPro"/>
</dbReference>
<evidence type="ECO:0000256" key="1">
    <source>
        <dbReference type="ARBA" id="ARBA00007116"/>
    </source>
</evidence>
<proteinExistence type="inferred from homology"/>
<dbReference type="InterPro" id="IPR005485">
    <property type="entry name" value="Rbsml_uL18_euk_arch"/>
</dbReference>
<reference evidence="7" key="1">
    <citation type="journal article" date="2020" name="mSystems">
        <title>Genome- and Community-Level Interaction Insights into Carbon Utilization and Element Cycling Functions of Hydrothermarchaeota in Hydrothermal Sediment.</title>
        <authorList>
            <person name="Zhou Z."/>
            <person name="Liu Y."/>
            <person name="Xu W."/>
            <person name="Pan J."/>
            <person name="Luo Z.H."/>
            <person name="Li M."/>
        </authorList>
    </citation>
    <scope>NUCLEOTIDE SEQUENCE [LARGE SCALE GENOMIC DNA]</scope>
    <source>
        <strain evidence="7">SpSt-1259</strain>
    </source>
</reference>
<dbReference type="GO" id="GO:0006412">
    <property type="term" value="P:translation"/>
    <property type="evidence" value="ECO:0007669"/>
    <property type="project" value="UniProtKB-UniRule"/>
</dbReference>
<dbReference type="NCBIfam" id="NF006342">
    <property type="entry name" value="PRK08569.1"/>
    <property type="match status" value="1"/>
</dbReference>
<evidence type="ECO:0000256" key="2">
    <source>
        <dbReference type="ARBA" id="ARBA00022730"/>
    </source>
</evidence>
<evidence type="ECO:0000256" key="5">
    <source>
        <dbReference type="ARBA" id="ARBA00023274"/>
    </source>
</evidence>
<organism evidence="7">
    <name type="scientific">Fervidicoccus fontis</name>
    <dbReference type="NCBI Taxonomy" id="683846"/>
    <lineage>
        <taxon>Archaea</taxon>
        <taxon>Thermoproteota</taxon>
        <taxon>Thermoprotei</taxon>
        <taxon>Fervidicoccales</taxon>
        <taxon>Fervidicoccaceae</taxon>
        <taxon>Fervidicoccus</taxon>
    </lineage>
</organism>
<evidence type="ECO:0000256" key="6">
    <source>
        <dbReference type="HAMAP-Rule" id="MF_01337"/>
    </source>
</evidence>
<dbReference type="InterPro" id="IPR057268">
    <property type="entry name" value="Ribosomal_L18"/>
</dbReference>
<name>A0A7C2UJW5_9CREN</name>
<keyword evidence="4 6" id="KW-0689">Ribosomal protein</keyword>
<evidence type="ECO:0000313" key="7">
    <source>
        <dbReference type="EMBL" id="HEU98082.1"/>
    </source>
</evidence>
<accession>A0A7C2UJW5</accession>
<dbReference type="PANTHER" id="PTHR23410">
    <property type="entry name" value="RIBOSOMAL PROTEIN L5-RELATED"/>
    <property type="match status" value="1"/>
</dbReference>
<dbReference type="Pfam" id="PF17144">
    <property type="entry name" value="Ribosomal_L5e"/>
    <property type="match status" value="2"/>
</dbReference>
<dbReference type="SUPFAM" id="SSF53137">
    <property type="entry name" value="Translational machinery components"/>
    <property type="match status" value="1"/>
</dbReference>
<comment type="caution">
    <text evidence="7">The sequence shown here is derived from an EMBL/GenBank/DDBJ whole genome shotgun (WGS) entry which is preliminary data.</text>
</comment>
<sequence>MVGGAKYKIARKRRREGKTNYRKRYVQVLSKKPRLVVRRSNKYIEAKIVDFNIKGDIVKVSAHSIELIDKYGWLGSGSSTMAAYLTGYLLGKRALEKGIQEAVPDIGLRRPTKGSRVFAVIKGAKDAGLNVPASEEVFPGEDRIKGEHVSAYAKTLKETSPEIYQKQFSLLLKKGLEPERYPEHFEEVLQKIKESKGGE</sequence>